<dbReference type="GO" id="GO:0071897">
    <property type="term" value="P:DNA biosynthetic process"/>
    <property type="evidence" value="ECO:0007669"/>
    <property type="project" value="UniProtKB-KW"/>
</dbReference>
<keyword evidence="3 8" id="KW-0237">DNA synthesis</keyword>
<dbReference type="GO" id="GO:0046104">
    <property type="term" value="P:thymidine metabolic process"/>
    <property type="evidence" value="ECO:0007669"/>
    <property type="project" value="TreeGrafter"/>
</dbReference>
<feature type="binding site" evidence="8">
    <location>
        <position position="143"/>
    </location>
    <ligand>
        <name>Zn(2+)</name>
        <dbReference type="ChEBI" id="CHEBI:29105"/>
    </ligand>
</feature>
<dbReference type="PIRSF" id="PIRSF035805">
    <property type="entry name" value="TK_cell"/>
    <property type="match status" value="1"/>
</dbReference>
<evidence type="ECO:0000256" key="2">
    <source>
        <dbReference type="ARBA" id="ARBA00012118"/>
    </source>
</evidence>
<keyword evidence="6 8" id="KW-0418">Kinase</keyword>
<reference evidence="13 14" key="1">
    <citation type="journal article" date="2013" name="Mol. Biol. Evol.">
        <title>Evolutionary and population genomics of the cavity causing bacteria Streptococcus mutans.</title>
        <authorList>
            <person name="Cornejo O.E."/>
            <person name="Lefebure T."/>
            <person name="Pavinski Bitar P.D."/>
            <person name="Lang P."/>
            <person name="Richards V.P."/>
            <person name="Eilertson K."/>
            <person name="Do T."/>
            <person name="Beighton D."/>
            <person name="Zeng L."/>
            <person name="Ahn S.J."/>
            <person name="Burne R.A."/>
            <person name="Siepel A."/>
            <person name="Bustamante C.D."/>
            <person name="Stanhope M.J."/>
        </authorList>
    </citation>
    <scope>NUCLEOTIDE SEQUENCE [LARGE SCALE GENOMIC DNA]</scope>
    <source>
        <strain evidence="13 14">SM6</strain>
    </source>
</reference>
<keyword evidence="8" id="KW-0479">Metal-binding</keyword>
<comment type="subcellular location">
    <subcellularLocation>
        <location evidence="8">Cytoplasm</location>
    </subcellularLocation>
</comment>
<protein>
    <recommendedName>
        <fullName evidence="2 8">Thymidine kinase</fullName>
        <ecNumber evidence="2 8">2.7.1.21</ecNumber>
    </recommendedName>
</protein>
<gene>
    <name evidence="8" type="primary">tdk</name>
    <name evidence="13" type="ORF">SMU82_00890</name>
</gene>
<dbReference type="SUPFAM" id="SSF52540">
    <property type="entry name" value="P-loop containing nucleoside triphosphate hydrolases"/>
    <property type="match status" value="1"/>
</dbReference>
<dbReference type="InterPro" id="IPR027417">
    <property type="entry name" value="P-loop_NTPase"/>
</dbReference>
<feature type="active site" description="Proton acceptor" evidence="8 9">
    <location>
        <position position="86"/>
    </location>
</feature>
<sequence length="191" mass="21917">MAQLYYKYGTMNSGKTIEILKVAHNYEEQGKPVVIMTSSLDTRDGFGVVASRIGMRREAVTITDDMDIFAYIENMFKKPYCILIDESQFLSQKNVYDLARIVDELDVPVMAFGLKNDFQNHLFEGSRELLLLADKIEEIKTICQFCSKKATMVLRTENGRPVYKGNQIQIGGNETYIPVCRRHYFHPPIKA</sequence>
<name>A0A829BY62_STRMG</name>
<dbReference type="EMBL" id="AHSR01000004">
    <property type="protein sequence ID" value="EMC25523.1"/>
    <property type="molecule type" value="Genomic_DNA"/>
</dbReference>
<evidence type="ECO:0000256" key="8">
    <source>
        <dbReference type="HAMAP-Rule" id="MF_00124"/>
    </source>
</evidence>
<dbReference type="InterPro" id="IPR020633">
    <property type="entry name" value="Thymidine_kinase_CS"/>
</dbReference>
<dbReference type="Gene3D" id="3.30.60.20">
    <property type="match status" value="1"/>
</dbReference>
<evidence type="ECO:0000256" key="9">
    <source>
        <dbReference type="PIRSR" id="PIRSR035805-1"/>
    </source>
</evidence>
<dbReference type="GO" id="GO:0005524">
    <property type="term" value="F:ATP binding"/>
    <property type="evidence" value="ECO:0007669"/>
    <property type="project" value="UniProtKB-UniRule"/>
</dbReference>
<evidence type="ECO:0000256" key="7">
    <source>
        <dbReference type="ARBA" id="ARBA00022840"/>
    </source>
</evidence>
<evidence type="ECO:0000256" key="5">
    <source>
        <dbReference type="ARBA" id="ARBA00022741"/>
    </source>
</evidence>
<evidence type="ECO:0000256" key="11">
    <source>
        <dbReference type="RuleBase" id="RU000544"/>
    </source>
</evidence>
<evidence type="ECO:0000313" key="14">
    <source>
        <dbReference type="Proteomes" id="UP000011676"/>
    </source>
</evidence>
<feature type="binding site" evidence="8">
    <location>
        <begin position="85"/>
        <end position="88"/>
    </location>
    <ligand>
        <name>ATP</name>
        <dbReference type="ChEBI" id="CHEBI:30616"/>
    </ligand>
</feature>
<evidence type="ECO:0000256" key="1">
    <source>
        <dbReference type="ARBA" id="ARBA00007587"/>
    </source>
</evidence>
<dbReference type="NCBIfam" id="NF003300">
    <property type="entry name" value="PRK04296.1-5"/>
    <property type="match status" value="1"/>
</dbReference>
<dbReference type="InterPro" id="IPR001267">
    <property type="entry name" value="Thymidine_kinase"/>
</dbReference>
<comment type="subunit">
    <text evidence="8">Homotetramer.</text>
</comment>
<evidence type="ECO:0000256" key="12">
    <source>
        <dbReference type="RuleBase" id="RU004165"/>
    </source>
</evidence>
<feature type="binding site" evidence="8">
    <location>
        <position position="183"/>
    </location>
    <ligand>
        <name>Zn(2+)</name>
        <dbReference type="ChEBI" id="CHEBI:29105"/>
    </ligand>
</feature>
<dbReference type="AlphaFoldDB" id="A0A829BY62"/>
<comment type="catalytic activity">
    <reaction evidence="8 11">
        <text>thymidine + ATP = dTMP + ADP + H(+)</text>
        <dbReference type="Rhea" id="RHEA:19129"/>
        <dbReference type="ChEBI" id="CHEBI:15378"/>
        <dbReference type="ChEBI" id="CHEBI:17748"/>
        <dbReference type="ChEBI" id="CHEBI:30616"/>
        <dbReference type="ChEBI" id="CHEBI:63528"/>
        <dbReference type="ChEBI" id="CHEBI:456216"/>
        <dbReference type="EC" id="2.7.1.21"/>
    </reaction>
</comment>
<dbReference type="SUPFAM" id="SSF57716">
    <property type="entry name" value="Glucocorticoid receptor-like (DNA-binding domain)"/>
    <property type="match status" value="1"/>
</dbReference>
<dbReference type="EC" id="2.7.1.21" evidence="2 8"/>
<keyword evidence="5 8" id="KW-0547">Nucleotide-binding</keyword>
<keyword evidence="4 8" id="KW-0808">Transferase</keyword>
<feature type="binding site" evidence="10">
    <location>
        <position position="176"/>
    </location>
    <ligand>
        <name>substrate</name>
    </ligand>
</feature>
<dbReference type="GO" id="GO:0004797">
    <property type="term" value="F:thymidine kinase activity"/>
    <property type="evidence" value="ECO:0007669"/>
    <property type="project" value="UniProtKB-UniRule"/>
</dbReference>
<dbReference type="Proteomes" id="UP000011676">
    <property type="component" value="Unassembled WGS sequence"/>
</dbReference>
<dbReference type="HAMAP" id="MF_00124">
    <property type="entry name" value="Thymidine_kinase"/>
    <property type="match status" value="1"/>
</dbReference>
<dbReference type="GO" id="GO:0005829">
    <property type="term" value="C:cytosol"/>
    <property type="evidence" value="ECO:0007669"/>
    <property type="project" value="TreeGrafter"/>
</dbReference>
<feature type="binding site" evidence="8">
    <location>
        <begin position="9"/>
        <end position="16"/>
    </location>
    <ligand>
        <name>ATP</name>
        <dbReference type="ChEBI" id="CHEBI:30616"/>
    </ligand>
</feature>
<feature type="binding site" evidence="10">
    <location>
        <begin position="168"/>
        <end position="171"/>
    </location>
    <ligand>
        <name>substrate</name>
    </ligand>
</feature>
<keyword evidence="8" id="KW-0862">Zinc</keyword>
<accession>A0A829BY62</accession>
<dbReference type="GO" id="GO:0008270">
    <property type="term" value="F:zinc ion binding"/>
    <property type="evidence" value="ECO:0007669"/>
    <property type="project" value="UniProtKB-UniRule"/>
</dbReference>
<evidence type="ECO:0000256" key="3">
    <source>
        <dbReference type="ARBA" id="ARBA00022634"/>
    </source>
</evidence>
<evidence type="ECO:0000256" key="6">
    <source>
        <dbReference type="ARBA" id="ARBA00022777"/>
    </source>
</evidence>
<feature type="binding site" evidence="8">
    <location>
        <position position="146"/>
    </location>
    <ligand>
        <name>Zn(2+)</name>
        <dbReference type="ChEBI" id="CHEBI:29105"/>
    </ligand>
</feature>
<dbReference type="PANTHER" id="PTHR11441:SF0">
    <property type="entry name" value="THYMIDINE KINASE, CYTOSOLIC"/>
    <property type="match status" value="1"/>
</dbReference>
<feature type="binding site" evidence="8">
    <location>
        <position position="180"/>
    </location>
    <ligand>
        <name>Zn(2+)</name>
        <dbReference type="ChEBI" id="CHEBI:29105"/>
    </ligand>
</feature>
<comment type="caution">
    <text evidence="13">The sequence shown here is derived from an EMBL/GenBank/DDBJ whole genome shotgun (WGS) entry which is preliminary data.</text>
</comment>
<dbReference type="RefSeq" id="WP_002262254.1">
    <property type="nucleotide sequence ID" value="NZ_AHSR01000004.1"/>
</dbReference>
<evidence type="ECO:0000256" key="10">
    <source>
        <dbReference type="PIRSR" id="PIRSR035805-2"/>
    </source>
</evidence>
<comment type="similarity">
    <text evidence="1 8 12">Belongs to the thymidine kinase family.</text>
</comment>
<dbReference type="Pfam" id="PF00265">
    <property type="entry name" value="TK"/>
    <property type="match status" value="1"/>
</dbReference>
<keyword evidence="8" id="KW-0963">Cytoplasm</keyword>
<proteinExistence type="inferred from homology"/>
<evidence type="ECO:0000313" key="13">
    <source>
        <dbReference type="EMBL" id="EMC25523.1"/>
    </source>
</evidence>
<evidence type="ECO:0000256" key="4">
    <source>
        <dbReference type="ARBA" id="ARBA00022679"/>
    </source>
</evidence>
<keyword evidence="7 8" id="KW-0067">ATP-binding</keyword>
<dbReference type="PANTHER" id="PTHR11441">
    <property type="entry name" value="THYMIDINE KINASE"/>
    <property type="match status" value="1"/>
</dbReference>
<dbReference type="NCBIfam" id="NF003299">
    <property type="entry name" value="PRK04296.1-4"/>
    <property type="match status" value="1"/>
</dbReference>
<organism evidence="13 14">
    <name type="scientific">Streptococcus mutans SM6</name>
    <dbReference type="NCBI Taxonomy" id="857119"/>
    <lineage>
        <taxon>Bacteria</taxon>
        <taxon>Bacillati</taxon>
        <taxon>Bacillota</taxon>
        <taxon>Bacilli</taxon>
        <taxon>Lactobacillales</taxon>
        <taxon>Streptococcaceae</taxon>
        <taxon>Streptococcus</taxon>
    </lineage>
</organism>
<dbReference type="PROSITE" id="PS00603">
    <property type="entry name" value="TK_CELLULAR_TYPE"/>
    <property type="match status" value="1"/>
</dbReference>
<dbReference type="Gene3D" id="3.40.50.300">
    <property type="entry name" value="P-loop containing nucleotide triphosphate hydrolases"/>
    <property type="match status" value="1"/>
</dbReference>